<evidence type="ECO:0000256" key="7">
    <source>
        <dbReference type="SAM" id="Phobius"/>
    </source>
</evidence>
<evidence type="ECO:0000256" key="4">
    <source>
        <dbReference type="ARBA" id="ARBA00029872"/>
    </source>
</evidence>
<dbReference type="GO" id="GO:0007010">
    <property type="term" value="P:cytoskeleton organization"/>
    <property type="evidence" value="ECO:0000318"/>
    <property type="project" value="GO_Central"/>
</dbReference>
<keyword evidence="7" id="KW-0472">Membrane</keyword>
<feature type="compositionally biased region" description="Acidic residues" evidence="6">
    <location>
        <begin position="992"/>
        <end position="1006"/>
    </location>
</feature>
<organism evidence="8 9">
    <name type="scientific">Pristionchus pacificus</name>
    <name type="common">Parasitic nematode worm</name>
    <dbReference type="NCBI Taxonomy" id="54126"/>
    <lineage>
        <taxon>Eukaryota</taxon>
        <taxon>Metazoa</taxon>
        <taxon>Ecdysozoa</taxon>
        <taxon>Nematoda</taxon>
        <taxon>Chromadorea</taxon>
        <taxon>Rhabditida</taxon>
        <taxon>Rhabditina</taxon>
        <taxon>Diplogasteromorpha</taxon>
        <taxon>Diplogasteroidea</taxon>
        <taxon>Neodiplogasteridae</taxon>
        <taxon>Pristionchus</taxon>
    </lineage>
</organism>
<dbReference type="Pfam" id="PF00996">
    <property type="entry name" value="GDI"/>
    <property type="match status" value="2"/>
</dbReference>
<feature type="compositionally biased region" description="Low complexity" evidence="6">
    <location>
        <begin position="553"/>
        <end position="573"/>
    </location>
</feature>
<feature type="coiled-coil region" evidence="5">
    <location>
        <begin position="1863"/>
        <end position="1890"/>
    </location>
</feature>
<dbReference type="InterPro" id="IPR028889">
    <property type="entry name" value="USP"/>
</dbReference>
<dbReference type="PANTHER" id="PTHR22767:SF3">
    <property type="entry name" value="N-ALPHA-ACETYLTRANSFERASE 25, NATB AUXILIARY SUBUNIT"/>
    <property type="match status" value="1"/>
</dbReference>
<dbReference type="InterPro" id="IPR036188">
    <property type="entry name" value="FAD/NAD-bd_sf"/>
</dbReference>
<dbReference type="PRINTS" id="PR00891">
    <property type="entry name" value="RABGDIREP"/>
</dbReference>
<dbReference type="PROSITE" id="PS00973">
    <property type="entry name" value="USP_2"/>
    <property type="match status" value="1"/>
</dbReference>
<dbReference type="SUPFAM" id="SSF54001">
    <property type="entry name" value="Cysteine proteinases"/>
    <property type="match status" value="1"/>
</dbReference>
<feature type="region of interest" description="Disordered" evidence="6">
    <location>
        <begin position="548"/>
        <end position="587"/>
    </location>
</feature>
<sequence>MPNSSAIALGVLGAAASAGFIYLFLTSKPSAARRVTRGLCGLYNLGNTCYANALIQGLSSIPSLVNWLRRLHCDEDDTRFLKELKKLVLDLDAVADATLSAHDVSEALRSHGWTIGVGEEHDLHELFNVFSTTWEEELGWTIEKRMSTGLLDVRELSEETRSREVLAMERCSAAVRLQSVLRAPSQGILAERIRCAVPGCTYKRIKHEACSVIPVKITKTMQGMRALRVETLLRDHFRMEVIRGASCDDCKARSGRTDSGLLKQAGFAKLPPALILRIERLGWLPSGACYKIDDHVDFAETLDVRDFCFYRSKEADYDRSAAESRTPERTSRIVGGCAGNAARAAFGDAASPAAGGGGALGALPFKAHATIDGGSFVAENVAAARYRYQLRAVSEHKGLAESGHYLTYRRGLGANSHVWYLTNDSQVTRVPYSKVAGAQAYMLYYERMRMDDSLPSSFDVIVVGTGLAEAMLAAAAARSGCTVLHLDECAYYGGEWASFNLRSIDEWTERERKKERGEDEAPPAPDASLVREGESLTRIRRRPTIRVTRDEWTTASSAPSTRAADAADAAGAADGEDVPAPPPVPTWREDAEEHWRRFSIDISPKVLLSRGDLVRTLCDSEVSAYAEFKLVDRLLGVAPSRTEEGGTPIDTTVDVHRIPCSRGDIFDSTALSMLDKNRLMKLLKLCMQWHAAPDQCVKIRASASTPFAAFLAAEKITGGLAQLLTRSLSFLSPAGESPTTEEAIGGLCKFMDSVGVFGASPFLVPLYGSGELPQCFARLCAVFGGTYCLGRPVEGIVESEGSVRAVLVAGQRIECAHLLMTSAYAPMEWMNEESSTTVSRAVLVANGSVREEEKESISLLNLGGLAPAAGARLLEVGWEACTAPRGYYVAQITAHGDASGLVDDVIATMYRKEEGEGADQGEKPKKPVVLRRIEWRQIEYASGADVPSNVGLLRLPDATADYGTVMEEAKTLFARFWPDRDFLPRALKKEQEDGEPFDARDDEGEVKDEKKEEGVKEESTLISCSSLVMSAKAVEERRLRLVYDALDNFNSKKALQESDKVLKKHPNMQTAKVLRALALIRLERLTEAAQILEDVQAAMEEYDEATLQAFVHCFKELNQPERICSIYEKAVAKGKADENLMSHLFMSYARVCNFKDQQKTALALYRLQPSQPYYLWAVMSVVMQATENPDMGAKMLLPLAQKMLTKVHDENKKEWKNAQEVELTVLVLEKQGRQAEAADLLDSDAAALLTHSSAMLMIRVLQLRVAAKQWQTVLERSEEALGRVEGVDQWLLWTYLFDAAFALADECSDEEEKQKLIDRAFSVVTQACEMAPGYRGPYMAHFEFVARTERAGVYKADKYGDAVALILAYARRFHSRPSCFVDLVKWLHVAKDRQDEVESGISAIVDEVMRKALQTAPKGDDDTDCPTRNLGECWAIVLQERVRRWYGRETAAGPTERRSRVLRLARAQLHTSSVQQPSAAMAALTAEGLYLSYRRDGDTRSLYEALLILETASRNWPEDHLSRLVLMHIYSLLGVPGRMRQLSEQLDIKMVQRDSLGHLGFHAAEFGGQVHFCTIHYTSLGDFYDLADREISECLVAAYKNGAFTQIEGVAGMRRKMRKSIMATAADVANRWISAAFSLKVVEHVVTIMKGDEEPAEWDSLSDNRDYTIFPAADQAGADEAKEYAAWAREEMIDLSRTRHLIMRVSANVAKGSLEAGRGLFANLSEQLAHCRKTYTEEQAPLPSLVNTPPSFLGEWVHGPFLVPLLRLLECSLDAIEADGDERKEAERLPSESEMSALLGELVARVRSAIDTPLPTTNTVLQMSTSLAFCRQLLKIMALRLVGGAPEKGASKKTVKESLSALSDATRRAADALGEQMERAKDKLENNLDECFPAVDEAFWNVEWAALLLSEKKEVDVGIGRSQIAAIEELQACLKS</sequence>
<dbReference type="InterPro" id="IPR038765">
    <property type="entry name" value="Papain-like_cys_pep_sf"/>
</dbReference>
<dbReference type="EnsemblMetazoa" id="PPA08259.1">
    <property type="protein sequence ID" value="PPA08259.1"/>
    <property type="gene ID" value="WBGene00097813"/>
</dbReference>
<dbReference type="FunFam" id="1.25.40.1040:FF:000021">
    <property type="entry name" value="N-terminal acetyltransferase B complex subunit NAA25 homolog"/>
    <property type="match status" value="1"/>
</dbReference>
<dbReference type="InterPro" id="IPR018203">
    <property type="entry name" value="GDP_dissociation_inhibitor"/>
</dbReference>
<reference evidence="9" key="1">
    <citation type="journal article" date="2008" name="Nat. Genet.">
        <title>The Pristionchus pacificus genome provides a unique perspective on nematode lifestyle and parasitism.</title>
        <authorList>
            <person name="Dieterich C."/>
            <person name="Clifton S.W."/>
            <person name="Schuster L.N."/>
            <person name="Chinwalla A."/>
            <person name="Delehaunty K."/>
            <person name="Dinkelacker I."/>
            <person name="Fulton L."/>
            <person name="Fulton R."/>
            <person name="Godfrey J."/>
            <person name="Minx P."/>
            <person name="Mitreva M."/>
            <person name="Roeseler W."/>
            <person name="Tian H."/>
            <person name="Witte H."/>
            <person name="Yang S.P."/>
            <person name="Wilson R.K."/>
            <person name="Sommer R.J."/>
        </authorList>
    </citation>
    <scope>NUCLEOTIDE SEQUENCE [LARGE SCALE GENOMIC DNA]</scope>
    <source>
        <strain evidence="9">PS312</strain>
    </source>
</reference>
<feature type="region of interest" description="Disordered" evidence="6">
    <location>
        <begin position="511"/>
        <end position="533"/>
    </location>
</feature>
<dbReference type="GO" id="GO:0010698">
    <property type="term" value="F:acetyltransferase activator activity"/>
    <property type="evidence" value="ECO:0000318"/>
    <property type="project" value="GO_Central"/>
</dbReference>
<feature type="transmembrane region" description="Helical" evidence="7">
    <location>
        <begin position="6"/>
        <end position="25"/>
    </location>
</feature>
<dbReference type="GO" id="GO:0031416">
    <property type="term" value="C:NatB complex"/>
    <property type="evidence" value="ECO:0000318"/>
    <property type="project" value="GO_Central"/>
</dbReference>
<dbReference type="InterPro" id="IPR011990">
    <property type="entry name" value="TPR-like_helical_dom_sf"/>
</dbReference>
<dbReference type="Pfam" id="PF00443">
    <property type="entry name" value="UCH"/>
    <property type="match status" value="1"/>
</dbReference>
<reference evidence="8" key="2">
    <citation type="submission" date="2022-06" db="UniProtKB">
        <authorList>
            <consortium name="EnsemblMetazoa"/>
        </authorList>
    </citation>
    <scope>IDENTIFICATION</scope>
    <source>
        <strain evidence="8">PS312</strain>
    </source>
</reference>
<dbReference type="Gene3D" id="3.30.519.10">
    <property type="entry name" value="Guanine Nucleotide Dissociation Inhibitor, domain 2"/>
    <property type="match status" value="1"/>
</dbReference>
<comment type="similarity">
    <text evidence="2">Belongs to the MDM20/NAA25 family.</text>
</comment>
<dbReference type="GO" id="GO:0004843">
    <property type="term" value="F:cysteine-type deubiquitinase activity"/>
    <property type="evidence" value="ECO:0007669"/>
    <property type="project" value="InterPro"/>
</dbReference>
<comment type="similarity">
    <text evidence="1">Belongs to the Rab GDI family.</text>
</comment>
<dbReference type="InterPro" id="IPR019183">
    <property type="entry name" value="NAA25_NatB_aux_su"/>
</dbReference>
<dbReference type="SUPFAM" id="SSF51905">
    <property type="entry name" value="FAD/NAD(P)-binding domain"/>
    <property type="match status" value="1"/>
</dbReference>
<accession>A0A8R1YAU2</accession>
<keyword evidence="5" id="KW-0175">Coiled coil</keyword>
<dbReference type="Gene3D" id="1.25.40.1040">
    <property type="match status" value="1"/>
</dbReference>
<dbReference type="PROSITE" id="PS00972">
    <property type="entry name" value="USP_1"/>
    <property type="match status" value="1"/>
</dbReference>
<dbReference type="GO" id="GO:0005737">
    <property type="term" value="C:cytoplasm"/>
    <property type="evidence" value="ECO:0000318"/>
    <property type="project" value="GO_Central"/>
</dbReference>
<proteinExistence type="inferred from homology"/>
<keyword evidence="7" id="KW-1133">Transmembrane helix</keyword>
<dbReference type="InterPro" id="IPR001394">
    <property type="entry name" value="Peptidase_C19_UCH"/>
</dbReference>
<dbReference type="GO" id="GO:0005092">
    <property type="term" value="F:GDP-dissociation inhibitor activity"/>
    <property type="evidence" value="ECO:0007669"/>
    <property type="project" value="InterPro"/>
</dbReference>
<evidence type="ECO:0000313" key="9">
    <source>
        <dbReference type="Proteomes" id="UP000005239"/>
    </source>
</evidence>
<keyword evidence="9" id="KW-1185">Reference proteome</keyword>
<dbReference type="Gene3D" id="3.90.70.10">
    <property type="entry name" value="Cysteine proteinases"/>
    <property type="match status" value="1"/>
</dbReference>
<protein>
    <recommendedName>
        <fullName evidence="4">N-terminal acetyltransferase B complex subunit MDM20 homolog</fullName>
    </recommendedName>
</protein>
<dbReference type="Gene3D" id="1.10.405.10">
    <property type="entry name" value="Guanine Nucleotide Dissociation Inhibitor, domain 1"/>
    <property type="match status" value="1"/>
</dbReference>
<dbReference type="GO" id="GO:0007264">
    <property type="term" value="P:small GTPase-mediated signal transduction"/>
    <property type="evidence" value="ECO:0007669"/>
    <property type="project" value="InterPro"/>
</dbReference>
<evidence type="ECO:0000256" key="3">
    <source>
        <dbReference type="ARBA" id="ARBA00022803"/>
    </source>
</evidence>
<evidence type="ECO:0000256" key="2">
    <source>
        <dbReference type="ARBA" id="ARBA00006298"/>
    </source>
</evidence>
<keyword evidence="7" id="KW-0812">Transmembrane</keyword>
<keyword evidence="3" id="KW-0802">TPR repeat</keyword>
<dbReference type="Gene3D" id="3.50.50.60">
    <property type="entry name" value="FAD/NAD(P)-binding domain"/>
    <property type="match status" value="1"/>
</dbReference>
<evidence type="ECO:0000256" key="1">
    <source>
        <dbReference type="ARBA" id="ARBA00005593"/>
    </source>
</evidence>
<dbReference type="InterPro" id="IPR018200">
    <property type="entry name" value="USP_CS"/>
</dbReference>
<name>A0A2A6CCW6_PRIPA</name>
<dbReference type="FunFam" id="3.30.519.10:FF:000025">
    <property type="match status" value="1"/>
</dbReference>
<gene>
    <name evidence="8" type="primary">WBGene00097813</name>
</gene>
<evidence type="ECO:0000256" key="5">
    <source>
        <dbReference type="SAM" id="Coils"/>
    </source>
</evidence>
<dbReference type="PANTHER" id="PTHR22767">
    <property type="entry name" value="N-TERMINAL ACETYLTRANSFERASE-RELATED"/>
    <property type="match status" value="1"/>
</dbReference>
<dbReference type="GO" id="GO:0016579">
    <property type="term" value="P:protein deubiquitination"/>
    <property type="evidence" value="ECO:0007669"/>
    <property type="project" value="InterPro"/>
</dbReference>
<evidence type="ECO:0000313" key="8">
    <source>
        <dbReference type="EnsemblMetazoa" id="PPA08259.1"/>
    </source>
</evidence>
<dbReference type="Pfam" id="PF09797">
    <property type="entry name" value="NatB_MDM20"/>
    <property type="match status" value="1"/>
</dbReference>
<evidence type="ECO:0000256" key="6">
    <source>
        <dbReference type="SAM" id="MobiDB-lite"/>
    </source>
</evidence>
<dbReference type="PROSITE" id="PS50235">
    <property type="entry name" value="USP_3"/>
    <property type="match status" value="1"/>
</dbReference>
<dbReference type="SUPFAM" id="SSF48452">
    <property type="entry name" value="TPR-like"/>
    <property type="match status" value="1"/>
</dbReference>
<feature type="region of interest" description="Disordered" evidence="6">
    <location>
        <begin position="988"/>
        <end position="1014"/>
    </location>
</feature>
<dbReference type="Proteomes" id="UP000005239">
    <property type="component" value="Unassembled WGS sequence"/>
</dbReference>
<accession>A0A2A6CCW6</accession>